<dbReference type="Pfam" id="PF00107">
    <property type="entry name" value="ADH_zinc_N"/>
    <property type="match status" value="1"/>
</dbReference>
<dbReference type="InterPro" id="IPR041694">
    <property type="entry name" value="ADH_N_2"/>
</dbReference>
<keyword evidence="4" id="KW-1185">Reference proteome</keyword>
<evidence type="ECO:0000313" key="4">
    <source>
        <dbReference type="Proteomes" id="UP001500791"/>
    </source>
</evidence>
<dbReference type="SUPFAM" id="SSF51735">
    <property type="entry name" value="NAD(P)-binding Rossmann-fold domains"/>
    <property type="match status" value="1"/>
</dbReference>
<dbReference type="InterPro" id="IPR036291">
    <property type="entry name" value="NAD(P)-bd_dom_sf"/>
</dbReference>
<dbReference type="Gene3D" id="3.40.50.720">
    <property type="entry name" value="NAD(P)-binding Rossmann-like Domain"/>
    <property type="match status" value="1"/>
</dbReference>
<name>A0ABN0XZ54_9CAUL</name>
<dbReference type="Gene3D" id="3.90.180.10">
    <property type="entry name" value="Medium-chain alcohol dehydrogenases, catalytic domain"/>
    <property type="match status" value="1"/>
</dbReference>
<feature type="domain" description="Enoyl reductase (ER)" evidence="2">
    <location>
        <begin position="16"/>
        <end position="332"/>
    </location>
</feature>
<dbReference type="PANTHER" id="PTHR43205">
    <property type="entry name" value="PROSTAGLANDIN REDUCTASE"/>
    <property type="match status" value="1"/>
</dbReference>
<dbReference type="InterPro" id="IPR045010">
    <property type="entry name" value="MDR_fam"/>
</dbReference>
<protein>
    <submittedName>
        <fullName evidence="3">NADP-dependent oxidoreductase</fullName>
    </submittedName>
</protein>
<proteinExistence type="predicted"/>
<evidence type="ECO:0000256" key="1">
    <source>
        <dbReference type="ARBA" id="ARBA00023002"/>
    </source>
</evidence>
<comment type="caution">
    <text evidence="3">The sequence shown here is derived from an EMBL/GenBank/DDBJ whole genome shotgun (WGS) entry which is preliminary data.</text>
</comment>
<dbReference type="CDD" id="cd05288">
    <property type="entry name" value="PGDH"/>
    <property type="match status" value="1"/>
</dbReference>
<organism evidence="3 4">
    <name type="scientific">Brevundimonas terrae</name>
    <dbReference type="NCBI Taxonomy" id="363631"/>
    <lineage>
        <taxon>Bacteria</taxon>
        <taxon>Pseudomonadati</taxon>
        <taxon>Pseudomonadota</taxon>
        <taxon>Alphaproteobacteria</taxon>
        <taxon>Caulobacterales</taxon>
        <taxon>Caulobacteraceae</taxon>
        <taxon>Brevundimonas</taxon>
    </lineage>
</organism>
<gene>
    <name evidence="3" type="ORF">GCM10009093_00960</name>
</gene>
<reference evidence="3 4" key="1">
    <citation type="journal article" date="2019" name="Int. J. Syst. Evol. Microbiol.">
        <title>The Global Catalogue of Microorganisms (GCM) 10K type strain sequencing project: providing services to taxonomists for standard genome sequencing and annotation.</title>
        <authorList>
            <consortium name="The Broad Institute Genomics Platform"/>
            <consortium name="The Broad Institute Genome Sequencing Center for Infectious Disease"/>
            <person name="Wu L."/>
            <person name="Ma J."/>
        </authorList>
    </citation>
    <scope>NUCLEOTIDE SEQUENCE [LARGE SCALE GENOMIC DNA]</scope>
    <source>
        <strain evidence="3 4">JCM 13476</strain>
    </source>
</reference>
<dbReference type="EMBL" id="BAAAEJ010000001">
    <property type="protein sequence ID" value="GAA0377635.1"/>
    <property type="molecule type" value="Genomic_DNA"/>
</dbReference>
<dbReference type="InterPro" id="IPR020843">
    <property type="entry name" value="ER"/>
</dbReference>
<dbReference type="PANTHER" id="PTHR43205:SF7">
    <property type="entry name" value="PROSTAGLANDIN REDUCTASE 1"/>
    <property type="match status" value="1"/>
</dbReference>
<dbReference type="InterPro" id="IPR011032">
    <property type="entry name" value="GroES-like_sf"/>
</dbReference>
<dbReference type="Pfam" id="PF16884">
    <property type="entry name" value="ADH_N_2"/>
    <property type="match status" value="1"/>
</dbReference>
<dbReference type="Proteomes" id="UP001500791">
    <property type="component" value="Unassembled WGS sequence"/>
</dbReference>
<evidence type="ECO:0000313" key="3">
    <source>
        <dbReference type="EMBL" id="GAA0377635.1"/>
    </source>
</evidence>
<sequence>MNRQWVLARRPVGQVGLGDFARTDAEIPVPDLLKGEILVRNRILGFDPAQRGWMDQGAGYMAPMALGEPVRGSACAEVIASQNPAYPVGSFVRGLFGWQDYAVVAKAGETAPISVPEGVQPEEALGVLGAASLTAWAGIKTVGRVKSGDCVLVSGAGGAVGSMVVQIARLNGARVIGIAGGAKKCRWLTQDYGTDAAIDYRTENVSARLAELAPEGIDLFFDNVGGDILEAAIAHMALHGRIVLCGSISSYNDEQPAPGPRNLSRMISYRLQMQGFILLDHLDQVPQASAELRNWLSAGQIRYRTDIQHGFDAIPATFLRLFTGANQGKQLLTIDT</sequence>
<accession>A0ABN0XZ54</accession>
<dbReference type="SMART" id="SM00829">
    <property type="entry name" value="PKS_ER"/>
    <property type="match status" value="1"/>
</dbReference>
<dbReference type="SUPFAM" id="SSF50129">
    <property type="entry name" value="GroES-like"/>
    <property type="match status" value="1"/>
</dbReference>
<evidence type="ECO:0000259" key="2">
    <source>
        <dbReference type="SMART" id="SM00829"/>
    </source>
</evidence>
<keyword evidence="1" id="KW-0560">Oxidoreductase</keyword>
<dbReference type="InterPro" id="IPR013149">
    <property type="entry name" value="ADH-like_C"/>
</dbReference>